<dbReference type="RefSeq" id="XP_012653772.1">
    <property type="nucleotide sequence ID" value="XM_012798318.1"/>
</dbReference>
<keyword evidence="1 2" id="KW-0812">Transmembrane</keyword>
<dbReference type="GeneID" id="24441841"/>
<keyword evidence="1" id="KW-1133">Transmembrane helix</keyword>
<name>W7XIZ3_TETTS</name>
<evidence type="ECO:0000313" key="3">
    <source>
        <dbReference type="Proteomes" id="UP000009168"/>
    </source>
</evidence>
<evidence type="ECO:0000256" key="1">
    <source>
        <dbReference type="SAM" id="Phobius"/>
    </source>
</evidence>
<reference evidence="3" key="1">
    <citation type="journal article" date="2006" name="PLoS Biol.">
        <title>Macronuclear genome sequence of the ciliate Tetrahymena thermophila, a model eukaryote.</title>
        <authorList>
            <person name="Eisen J.A."/>
            <person name="Coyne R.S."/>
            <person name="Wu M."/>
            <person name="Wu D."/>
            <person name="Thiagarajan M."/>
            <person name="Wortman J.R."/>
            <person name="Badger J.H."/>
            <person name="Ren Q."/>
            <person name="Amedeo P."/>
            <person name="Jones K.M."/>
            <person name="Tallon L.J."/>
            <person name="Delcher A.L."/>
            <person name="Salzberg S.L."/>
            <person name="Silva J.C."/>
            <person name="Haas B.J."/>
            <person name="Majoros W.H."/>
            <person name="Farzad M."/>
            <person name="Carlton J.M."/>
            <person name="Smith R.K. Jr."/>
            <person name="Garg J."/>
            <person name="Pearlman R.E."/>
            <person name="Karrer K.M."/>
            <person name="Sun L."/>
            <person name="Manning G."/>
            <person name="Elde N.C."/>
            <person name="Turkewitz A.P."/>
            <person name="Asai D.J."/>
            <person name="Wilkes D.E."/>
            <person name="Wang Y."/>
            <person name="Cai H."/>
            <person name="Collins K."/>
            <person name="Stewart B.A."/>
            <person name="Lee S.R."/>
            <person name="Wilamowska K."/>
            <person name="Weinberg Z."/>
            <person name="Ruzzo W.L."/>
            <person name="Wloga D."/>
            <person name="Gaertig J."/>
            <person name="Frankel J."/>
            <person name="Tsao C.-C."/>
            <person name="Gorovsky M.A."/>
            <person name="Keeling P.J."/>
            <person name="Waller R.F."/>
            <person name="Patron N.J."/>
            <person name="Cherry J.M."/>
            <person name="Stover N.A."/>
            <person name="Krieger C.J."/>
            <person name="del Toro C."/>
            <person name="Ryder H.F."/>
            <person name="Williamson S.C."/>
            <person name="Barbeau R.A."/>
            <person name="Hamilton E.P."/>
            <person name="Orias E."/>
        </authorList>
    </citation>
    <scope>NUCLEOTIDE SEQUENCE [LARGE SCALE GENOMIC DNA]</scope>
    <source>
        <strain evidence="3">SB210</strain>
    </source>
</reference>
<organism evidence="2 3">
    <name type="scientific">Tetrahymena thermophila (strain SB210)</name>
    <dbReference type="NCBI Taxonomy" id="312017"/>
    <lineage>
        <taxon>Eukaryota</taxon>
        <taxon>Sar</taxon>
        <taxon>Alveolata</taxon>
        <taxon>Ciliophora</taxon>
        <taxon>Intramacronucleata</taxon>
        <taxon>Oligohymenophorea</taxon>
        <taxon>Hymenostomatida</taxon>
        <taxon>Tetrahymenina</taxon>
        <taxon>Tetrahymenidae</taxon>
        <taxon>Tetrahymena</taxon>
    </lineage>
</organism>
<keyword evidence="3" id="KW-1185">Reference proteome</keyword>
<dbReference type="InParanoid" id="W7XIZ3"/>
<dbReference type="KEGG" id="tet:TTHERM_001160999"/>
<dbReference type="AlphaFoldDB" id="W7XIZ3"/>
<gene>
    <name evidence="2" type="ORF">TTHERM_001160999</name>
</gene>
<dbReference type="EMBL" id="GG662650">
    <property type="protein sequence ID" value="EWS73734.1"/>
    <property type="molecule type" value="Genomic_DNA"/>
</dbReference>
<protein>
    <submittedName>
        <fullName evidence="2">Transmembrane protein, putative</fullName>
    </submittedName>
</protein>
<keyword evidence="1" id="KW-0472">Membrane</keyword>
<proteinExistence type="predicted"/>
<sequence>MKSFYQLPTSIIFNLKISNKVYSYQYLFILLLLIGFCLFIYLFVCLFVILKGNKSQ</sequence>
<feature type="transmembrane region" description="Helical" evidence="1">
    <location>
        <begin position="26"/>
        <end position="50"/>
    </location>
</feature>
<evidence type="ECO:0000313" key="2">
    <source>
        <dbReference type="EMBL" id="EWS73734.1"/>
    </source>
</evidence>
<accession>W7XIZ3</accession>
<dbReference type="Proteomes" id="UP000009168">
    <property type="component" value="Unassembled WGS sequence"/>
</dbReference>